<feature type="compositionally biased region" description="Basic and acidic residues" evidence="11">
    <location>
        <begin position="893"/>
        <end position="905"/>
    </location>
</feature>
<feature type="compositionally biased region" description="Low complexity" evidence="11">
    <location>
        <begin position="630"/>
        <end position="642"/>
    </location>
</feature>
<evidence type="ECO:0000256" key="12">
    <source>
        <dbReference type="SAM" id="Phobius"/>
    </source>
</evidence>
<keyword evidence="6 12" id="KW-1133">Transmembrane helix</keyword>
<keyword evidence="10" id="KW-0739">Sodium transport</keyword>
<evidence type="ECO:0000256" key="9">
    <source>
        <dbReference type="ARBA" id="ARBA00023136"/>
    </source>
</evidence>
<feature type="compositionally biased region" description="Basic and acidic residues" evidence="11">
    <location>
        <begin position="602"/>
        <end position="615"/>
    </location>
</feature>
<keyword evidence="15" id="KW-1185">Reference proteome</keyword>
<dbReference type="Proteomes" id="UP001498398">
    <property type="component" value="Unassembled WGS sequence"/>
</dbReference>
<feature type="transmembrane region" description="Helical" evidence="12">
    <location>
        <begin position="135"/>
        <end position="158"/>
    </location>
</feature>
<feature type="transmembrane region" description="Helical" evidence="12">
    <location>
        <begin position="107"/>
        <end position="129"/>
    </location>
</feature>
<feature type="transmembrane region" description="Helical" evidence="12">
    <location>
        <begin position="41"/>
        <end position="59"/>
    </location>
</feature>
<feature type="region of interest" description="Disordered" evidence="11">
    <location>
        <begin position="630"/>
        <end position="677"/>
    </location>
</feature>
<feature type="compositionally biased region" description="Polar residues" evidence="11">
    <location>
        <begin position="861"/>
        <end position="870"/>
    </location>
</feature>
<feature type="compositionally biased region" description="Polar residues" evidence="11">
    <location>
        <begin position="925"/>
        <end position="935"/>
    </location>
</feature>
<feature type="compositionally biased region" description="Basic and acidic residues" evidence="11">
    <location>
        <begin position="650"/>
        <end position="671"/>
    </location>
</feature>
<evidence type="ECO:0000256" key="3">
    <source>
        <dbReference type="ARBA" id="ARBA00022448"/>
    </source>
</evidence>
<evidence type="ECO:0000256" key="8">
    <source>
        <dbReference type="ARBA" id="ARBA00023065"/>
    </source>
</evidence>
<comment type="similarity">
    <text evidence="2">Belongs to the fungal Na(+)/H(+) exchanger family.</text>
</comment>
<feature type="region of interest" description="Disordered" evidence="11">
    <location>
        <begin position="492"/>
        <end position="615"/>
    </location>
</feature>
<dbReference type="InterPro" id="IPR006153">
    <property type="entry name" value="Cation/H_exchanger_TM"/>
</dbReference>
<feature type="compositionally biased region" description="Polar residues" evidence="11">
    <location>
        <begin position="877"/>
        <end position="886"/>
    </location>
</feature>
<dbReference type="PANTHER" id="PTHR31382">
    <property type="entry name" value="NA(+)/H(+) ANTIPORTER"/>
    <property type="match status" value="1"/>
</dbReference>
<evidence type="ECO:0000256" key="5">
    <source>
        <dbReference type="ARBA" id="ARBA00022692"/>
    </source>
</evidence>
<feature type="transmembrane region" description="Helical" evidence="12">
    <location>
        <begin position="332"/>
        <end position="355"/>
    </location>
</feature>
<dbReference type="PANTHER" id="PTHR31382:SF4">
    <property type="entry name" value="NA(+)_H(+) ANTIPORTER"/>
    <property type="match status" value="1"/>
</dbReference>
<feature type="transmembrane region" description="Helical" evidence="12">
    <location>
        <begin position="367"/>
        <end position="388"/>
    </location>
</feature>
<dbReference type="InterPro" id="IPR004712">
    <property type="entry name" value="Na+/H+_antiporter_fungi"/>
</dbReference>
<feature type="transmembrane region" description="Helical" evidence="12">
    <location>
        <begin position="79"/>
        <end position="95"/>
    </location>
</feature>
<dbReference type="Pfam" id="PF00999">
    <property type="entry name" value="Na_H_Exchanger"/>
    <property type="match status" value="1"/>
</dbReference>
<comment type="subcellular location">
    <subcellularLocation>
        <location evidence="1">Membrane</location>
        <topology evidence="1">Multi-pass membrane protein</topology>
    </subcellularLocation>
</comment>
<evidence type="ECO:0000256" key="11">
    <source>
        <dbReference type="SAM" id="MobiDB-lite"/>
    </source>
</evidence>
<reference evidence="14 15" key="1">
    <citation type="submission" date="2024-01" db="EMBL/GenBank/DDBJ databases">
        <title>A draft genome for the cacao thread blight pathogen Marasmiellus scandens.</title>
        <authorList>
            <person name="Baruah I.K."/>
            <person name="Leung J."/>
            <person name="Bukari Y."/>
            <person name="Amoako-Attah I."/>
            <person name="Meinhardt L.W."/>
            <person name="Bailey B.A."/>
            <person name="Cohen S.P."/>
        </authorList>
    </citation>
    <scope>NUCLEOTIDE SEQUENCE [LARGE SCALE GENOMIC DNA]</scope>
    <source>
        <strain evidence="14 15">GH-19</strain>
    </source>
</reference>
<evidence type="ECO:0000256" key="6">
    <source>
        <dbReference type="ARBA" id="ARBA00022989"/>
    </source>
</evidence>
<keyword evidence="5 12" id="KW-0812">Transmembrane</keyword>
<feature type="transmembrane region" description="Helical" evidence="12">
    <location>
        <begin position="247"/>
        <end position="266"/>
    </location>
</feature>
<evidence type="ECO:0000256" key="2">
    <source>
        <dbReference type="ARBA" id="ARBA00005248"/>
    </source>
</evidence>
<keyword evidence="9 12" id="KW-0472">Membrane</keyword>
<feature type="compositionally biased region" description="Low complexity" evidence="11">
    <location>
        <begin position="825"/>
        <end position="860"/>
    </location>
</feature>
<feature type="compositionally biased region" description="Polar residues" evidence="11">
    <location>
        <begin position="742"/>
        <end position="753"/>
    </location>
</feature>
<evidence type="ECO:0000256" key="10">
    <source>
        <dbReference type="ARBA" id="ARBA00023201"/>
    </source>
</evidence>
<organism evidence="14 15">
    <name type="scientific">Marasmiellus scandens</name>
    <dbReference type="NCBI Taxonomy" id="2682957"/>
    <lineage>
        <taxon>Eukaryota</taxon>
        <taxon>Fungi</taxon>
        <taxon>Dikarya</taxon>
        <taxon>Basidiomycota</taxon>
        <taxon>Agaricomycotina</taxon>
        <taxon>Agaricomycetes</taxon>
        <taxon>Agaricomycetidae</taxon>
        <taxon>Agaricales</taxon>
        <taxon>Marasmiineae</taxon>
        <taxon>Omphalotaceae</taxon>
        <taxon>Marasmiellus</taxon>
    </lineage>
</organism>
<feature type="transmembrane region" description="Helical" evidence="12">
    <location>
        <begin position="432"/>
        <end position="454"/>
    </location>
</feature>
<evidence type="ECO:0000259" key="13">
    <source>
        <dbReference type="Pfam" id="PF00999"/>
    </source>
</evidence>
<dbReference type="EMBL" id="JBANRG010000005">
    <property type="protein sequence ID" value="KAK7466184.1"/>
    <property type="molecule type" value="Genomic_DNA"/>
</dbReference>
<evidence type="ECO:0000256" key="1">
    <source>
        <dbReference type="ARBA" id="ARBA00004141"/>
    </source>
</evidence>
<feature type="compositionally biased region" description="Basic and acidic residues" evidence="11">
    <location>
        <begin position="499"/>
        <end position="536"/>
    </location>
</feature>
<feature type="transmembrane region" description="Helical" evidence="12">
    <location>
        <begin position="300"/>
        <end position="320"/>
    </location>
</feature>
<feature type="compositionally biased region" description="Acidic residues" evidence="11">
    <location>
        <begin position="591"/>
        <end position="601"/>
    </location>
</feature>
<feature type="transmembrane region" description="Helical" evidence="12">
    <location>
        <begin position="12"/>
        <end position="32"/>
    </location>
</feature>
<name>A0ABR1JW93_9AGAR</name>
<accession>A0ABR1JW93</accession>
<sequence>MVFRPFEVNVPHIVYACLGGFVVLFGMFSLFLRERLYIGEACWAFLFGIIIGPYGAGIFDPHSWGDNSDETTNAITLEFTRVVLAIGVFAIGVELPKAYMKRHWKSLFFMLGPIMTWGWFVSAAFIFALVPGLNFLSSLCVAACLTPTDPILAAAVIGGKYADKHVPAHIRHLLAAESGCNDGAAFPFLYIALYLMIDRTTGTAIKDWFLLLWLYQVVLGVVIGALLGIGFRYLMKFCEGHNLIDRHSYVAQYVSLAIFTIGVVVLLGSDDLLSTFACGTAFAWDGFFNRQTEESVFSSVIDLLFNIAAFVYVGAWMPFGTFTMKEELTLEVWRLIVIAILVLLFRRLPAMIACYKWMPDIKTFREALFSGHFGPIGIGAVFISTLAAEVLNEHINEVDAEGDSVSSGEGTTGTGESISDQMRLLARTIQPITAFMVLCSITIHGLSIPGFSLSRRIHSRTFSRRTTIGAETGDGGGGRRLPEWATQVRQVGEGVVINKDPEHMNRNGRDEVDRAERGESSLSEKRSEGDENEKASQGESPGESTVLEKPGVIAVDHAKRPSRDEEEDIDSDALAPAHAERLPAGEVPPDGPEDEVIEEWQEGPHRVVERRRGPGEEVEVEVVKNWFYNGHGSHMSASASGLLLGGGGRSRKDSGASRKSAHGDHSHESKVFRGTKSSVRREVKDYIAVLSGIEKKAVKEVEKAEEKVEEGVKKAGEEVKEVVEGRPSQASEQDEEEGWASDHSNSGGSSQPLATASTSRSKSPRTKSIAVGAMRKKSVRKGTGLMGRVMRRTRTREEEQAPEEEEEERGRRGRGSISTPRVIEPSSSPPSASTSSGIKVYPTRTRSRSPLSPLASPSSPVFSESGNQSPGGHRRSYSGQLALSPQGQGQGGERGREAGRERERGAGGGRLRHHRLDSLRVNEPTGLSSREQSPARSIRFFDEPQQPSSPLPYRDSFGGTGGGSGPGTPMHGD</sequence>
<evidence type="ECO:0000256" key="4">
    <source>
        <dbReference type="ARBA" id="ARBA00022449"/>
    </source>
</evidence>
<evidence type="ECO:0000256" key="7">
    <source>
        <dbReference type="ARBA" id="ARBA00023053"/>
    </source>
</evidence>
<evidence type="ECO:0000313" key="14">
    <source>
        <dbReference type="EMBL" id="KAK7466184.1"/>
    </source>
</evidence>
<feature type="domain" description="Cation/H+ exchanger transmembrane" evidence="13">
    <location>
        <begin position="28"/>
        <end position="449"/>
    </location>
</feature>
<keyword evidence="8" id="KW-0406">Ion transport</keyword>
<keyword evidence="3" id="KW-0813">Transport</keyword>
<feature type="region of interest" description="Disordered" evidence="11">
    <location>
        <begin position="698"/>
        <end position="973"/>
    </location>
</feature>
<comment type="caution">
    <text evidence="14">The sequence shown here is derived from an EMBL/GenBank/DDBJ whole genome shotgun (WGS) entry which is preliminary data.</text>
</comment>
<proteinExistence type="inferred from homology"/>
<evidence type="ECO:0000313" key="15">
    <source>
        <dbReference type="Proteomes" id="UP001498398"/>
    </source>
</evidence>
<keyword evidence="7" id="KW-0915">Sodium</keyword>
<gene>
    <name evidence="14" type="ORF">VKT23_004905</name>
</gene>
<feature type="transmembrane region" description="Helical" evidence="12">
    <location>
        <begin position="209"/>
        <end position="235"/>
    </location>
</feature>
<keyword evidence="4" id="KW-0050">Antiport</keyword>
<feature type="transmembrane region" description="Helical" evidence="12">
    <location>
        <begin position="179"/>
        <end position="197"/>
    </location>
</feature>
<feature type="compositionally biased region" description="Basic and acidic residues" evidence="11">
    <location>
        <begin position="698"/>
        <end position="724"/>
    </location>
</feature>
<protein>
    <recommendedName>
        <fullName evidence="13">Cation/H+ exchanger transmembrane domain-containing protein</fullName>
    </recommendedName>
</protein>